<evidence type="ECO:0000313" key="1">
    <source>
        <dbReference type="EMBL" id="KYN10774.1"/>
    </source>
</evidence>
<accession>A0A151ITT1</accession>
<protein>
    <submittedName>
        <fullName evidence="1">Uncharacterized protein</fullName>
    </submittedName>
</protein>
<evidence type="ECO:0000313" key="2">
    <source>
        <dbReference type="Proteomes" id="UP000078492"/>
    </source>
</evidence>
<gene>
    <name evidence="1" type="ORF">ALC57_17082</name>
</gene>
<dbReference type="Proteomes" id="UP000078492">
    <property type="component" value="Unassembled WGS sequence"/>
</dbReference>
<dbReference type="EMBL" id="KQ980987">
    <property type="protein sequence ID" value="KYN10774.1"/>
    <property type="molecule type" value="Genomic_DNA"/>
</dbReference>
<keyword evidence="2" id="KW-1185">Reference proteome</keyword>
<organism evidence="1 2">
    <name type="scientific">Trachymyrmex cornetzi</name>
    <dbReference type="NCBI Taxonomy" id="471704"/>
    <lineage>
        <taxon>Eukaryota</taxon>
        <taxon>Metazoa</taxon>
        <taxon>Ecdysozoa</taxon>
        <taxon>Arthropoda</taxon>
        <taxon>Hexapoda</taxon>
        <taxon>Insecta</taxon>
        <taxon>Pterygota</taxon>
        <taxon>Neoptera</taxon>
        <taxon>Endopterygota</taxon>
        <taxon>Hymenoptera</taxon>
        <taxon>Apocrita</taxon>
        <taxon>Aculeata</taxon>
        <taxon>Formicoidea</taxon>
        <taxon>Formicidae</taxon>
        <taxon>Myrmicinae</taxon>
        <taxon>Trachymyrmex</taxon>
    </lineage>
</organism>
<dbReference type="AlphaFoldDB" id="A0A151ITT1"/>
<reference evidence="1 2" key="1">
    <citation type="submission" date="2015-09" db="EMBL/GenBank/DDBJ databases">
        <title>Trachymyrmex cornetzi WGS genome.</title>
        <authorList>
            <person name="Nygaard S."/>
            <person name="Hu H."/>
            <person name="Boomsma J."/>
            <person name="Zhang G."/>
        </authorList>
    </citation>
    <scope>NUCLEOTIDE SEQUENCE [LARGE SCALE GENOMIC DNA]</scope>
    <source>
        <strain evidence="1">Tcor2-1</strain>
        <tissue evidence="1">Whole body</tissue>
    </source>
</reference>
<sequence length="108" mass="12714">METVYHCYRNITIPAGGEKIANLSIGGDVSMLNCYHETYYWMGDPALKEKYIFRDTCEDECFQCYSCRSALKKYYMARKYYAIIDMERRCNVCERVTCKCSVEECNVI</sequence>
<name>A0A151ITT1_9HYME</name>
<proteinExistence type="predicted"/>